<keyword evidence="2" id="KW-1185">Reference proteome</keyword>
<evidence type="ECO:0000313" key="2">
    <source>
        <dbReference type="Proteomes" id="UP000789342"/>
    </source>
</evidence>
<proteinExistence type="predicted"/>
<dbReference type="OrthoDB" id="5548359at2759"/>
<dbReference type="Proteomes" id="UP000789342">
    <property type="component" value="Unassembled WGS sequence"/>
</dbReference>
<comment type="caution">
    <text evidence="1">The sequence shown here is derived from an EMBL/GenBank/DDBJ whole genome shotgun (WGS) entry which is preliminary data.</text>
</comment>
<evidence type="ECO:0000313" key="1">
    <source>
        <dbReference type="EMBL" id="CAG8793771.1"/>
    </source>
</evidence>
<name>A0A9N9JRK0_9GLOM</name>
<accession>A0A9N9JRK0</accession>
<feature type="non-terminal residue" evidence="1">
    <location>
        <position position="75"/>
    </location>
</feature>
<feature type="non-terminal residue" evidence="1">
    <location>
        <position position="1"/>
    </location>
</feature>
<gene>
    <name evidence="1" type="ORF">AMORRO_LOCUS18374</name>
</gene>
<organism evidence="1 2">
    <name type="scientific">Acaulospora morrowiae</name>
    <dbReference type="NCBI Taxonomy" id="94023"/>
    <lineage>
        <taxon>Eukaryota</taxon>
        <taxon>Fungi</taxon>
        <taxon>Fungi incertae sedis</taxon>
        <taxon>Mucoromycota</taxon>
        <taxon>Glomeromycotina</taxon>
        <taxon>Glomeromycetes</taxon>
        <taxon>Diversisporales</taxon>
        <taxon>Acaulosporaceae</taxon>
        <taxon>Acaulospora</taxon>
    </lineage>
</organism>
<dbReference type="AlphaFoldDB" id="A0A9N9JRK0"/>
<reference evidence="1" key="1">
    <citation type="submission" date="2021-06" db="EMBL/GenBank/DDBJ databases">
        <authorList>
            <person name="Kallberg Y."/>
            <person name="Tangrot J."/>
            <person name="Rosling A."/>
        </authorList>
    </citation>
    <scope>NUCLEOTIDE SEQUENCE</scope>
    <source>
        <strain evidence="1">CL551</strain>
    </source>
</reference>
<dbReference type="EMBL" id="CAJVPV010064275">
    <property type="protein sequence ID" value="CAG8793771.1"/>
    <property type="molecule type" value="Genomic_DNA"/>
</dbReference>
<protein>
    <submittedName>
        <fullName evidence="1">17414_t:CDS:1</fullName>
    </submittedName>
</protein>
<sequence>SAGLARIGCMEKYKLVRDWAESLASSYMKIGLKPPLSQMLHTLYHSLWVQSTTCVDGMFKISPENCPAIFALGIN</sequence>